<dbReference type="Pfam" id="PF26096">
    <property type="entry name" value="DUF8033"/>
    <property type="match status" value="1"/>
</dbReference>
<protein>
    <recommendedName>
        <fullName evidence="1">DUF8033 domain-containing protein</fullName>
    </recommendedName>
</protein>
<evidence type="ECO:0000259" key="1">
    <source>
        <dbReference type="Pfam" id="PF26096"/>
    </source>
</evidence>
<comment type="caution">
    <text evidence="2">The sequence shown here is derived from an EMBL/GenBank/DDBJ whole genome shotgun (WGS) entry which is preliminary data.</text>
</comment>
<feature type="domain" description="DUF8033" evidence="1">
    <location>
        <begin position="22"/>
        <end position="67"/>
    </location>
</feature>
<gene>
    <name evidence="2" type="ORF">LCGC14_3116310</name>
</gene>
<organism evidence="2">
    <name type="scientific">marine sediment metagenome</name>
    <dbReference type="NCBI Taxonomy" id="412755"/>
    <lineage>
        <taxon>unclassified sequences</taxon>
        <taxon>metagenomes</taxon>
        <taxon>ecological metagenomes</taxon>
    </lineage>
</organism>
<dbReference type="AlphaFoldDB" id="A0A0F8W3K4"/>
<name>A0A0F8W3K4_9ZZZZ</name>
<dbReference type="InterPro" id="IPR058346">
    <property type="entry name" value="DUF8033"/>
</dbReference>
<reference evidence="2" key="1">
    <citation type="journal article" date="2015" name="Nature">
        <title>Complex archaea that bridge the gap between prokaryotes and eukaryotes.</title>
        <authorList>
            <person name="Spang A."/>
            <person name="Saw J.H."/>
            <person name="Jorgensen S.L."/>
            <person name="Zaremba-Niedzwiedzka K."/>
            <person name="Martijn J."/>
            <person name="Lind A.E."/>
            <person name="van Eijk R."/>
            <person name="Schleper C."/>
            <person name="Guy L."/>
            <person name="Ettema T.J."/>
        </authorList>
    </citation>
    <scope>NUCLEOTIDE SEQUENCE</scope>
</reference>
<sequence length="101" mass="11732">MKNVITFENLGTVNKNFVRIGELGLWFSYSTIVAFTHTSTGFNCSVNEWSTTTGKLLNEICPDHKARLNRDIFIQKLDNLLDKLRYQDRWCENCSLSRLQV</sequence>
<proteinExistence type="predicted"/>
<evidence type="ECO:0000313" key="2">
    <source>
        <dbReference type="EMBL" id="KKK51302.1"/>
    </source>
</evidence>
<dbReference type="EMBL" id="LAZR01067575">
    <property type="protein sequence ID" value="KKK51302.1"/>
    <property type="molecule type" value="Genomic_DNA"/>
</dbReference>
<accession>A0A0F8W3K4</accession>